<dbReference type="InterPro" id="IPR051095">
    <property type="entry name" value="Dros_DevTransReg"/>
</dbReference>
<feature type="region of interest" description="Disordered" evidence="3">
    <location>
        <begin position="114"/>
        <end position="255"/>
    </location>
</feature>
<dbReference type="GO" id="GO:0006357">
    <property type="term" value="P:regulation of transcription by RNA polymerase II"/>
    <property type="evidence" value="ECO:0007669"/>
    <property type="project" value="TreeGrafter"/>
</dbReference>
<gene>
    <name evidence="7" type="primary">LOC108664648</name>
</gene>
<feature type="compositionally biased region" description="Basic and acidic residues" evidence="3">
    <location>
        <begin position="147"/>
        <end position="166"/>
    </location>
</feature>
<name>A0A979FYJ4_HYAAZ</name>
<feature type="compositionally biased region" description="Polar residues" evidence="3">
    <location>
        <begin position="351"/>
        <end position="364"/>
    </location>
</feature>
<dbReference type="InterPro" id="IPR011333">
    <property type="entry name" value="SKP1/BTB/POZ_sf"/>
</dbReference>
<keyword evidence="2" id="KW-0862">Zinc</keyword>
<dbReference type="InterPro" id="IPR000210">
    <property type="entry name" value="BTB/POZ_dom"/>
</dbReference>
<dbReference type="PANTHER" id="PTHR23110:SF109">
    <property type="entry name" value="FI07618P-RELATED"/>
    <property type="match status" value="1"/>
</dbReference>
<evidence type="ECO:0000256" key="2">
    <source>
        <dbReference type="PROSITE-ProRule" id="PRU00042"/>
    </source>
</evidence>
<dbReference type="PROSITE" id="PS00028">
    <property type="entry name" value="ZINC_FINGER_C2H2_1"/>
    <property type="match status" value="1"/>
</dbReference>
<dbReference type="GO" id="GO:0008270">
    <property type="term" value="F:zinc ion binding"/>
    <property type="evidence" value="ECO:0007669"/>
    <property type="project" value="UniProtKB-KW"/>
</dbReference>
<feature type="compositionally biased region" description="Polar residues" evidence="3">
    <location>
        <begin position="239"/>
        <end position="249"/>
    </location>
</feature>
<feature type="domain" description="BTB" evidence="4">
    <location>
        <begin position="30"/>
        <end position="95"/>
    </location>
</feature>
<dbReference type="Gene3D" id="3.30.710.10">
    <property type="entry name" value="Potassium Channel Kv1.1, Chain A"/>
    <property type="match status" value="1"/>
</dbReference>
<keyword evidence="1" id="KW-0539">Nucleus</keyword>
<feature type="region of interest" description="Disordered" evidence="3">
    <location>
        <begin position="278"/>
        <end position="377"/>
    </location>
</feature>
<dbReference type="GeneID" id="108664648"/>
<dbReference type="InterPro" id="IPR013087">
    <property type="entry name" value="Znf_C2H2_type"/>
</dbReference>
<dbReference type="RefSeq" id="XP_047741755.1">
    <property type="nucleotide sequence ID" value="XM_047885799.1"/>
</dbReference>
<dbReference type="CDD" id="cd18315">
    <property type="entry name" value="BTB_POZ_BAB-like"/>
    <property type="match status" value="1"/>
</dbReference>
<feature type="compositionally biased region" description="Basic and acidic residues" evidence="3">
    <location>
        <begin position="121"/>
        <end position="134"/>
    </location>
</feature>
<feature type="compositionally biased region" description="Low complexity" evidence="3">
    <location>
        <begin position="320"/>
        <end position="333"/>
    </location>
</feature>
<dbReference type="PROSITE" id="PS50097">
    <property type="entry name" value="BTB"/>
    <property type="match status" value="1"/>
</dbReference>
<dbReference type="SUPFAM" id="SSF54695">
    <property type="entry name" value="POZ domain"/>
    <property type="match status" value="1"/>
</dbReference>
<dbReference type="InterPro" id="IPR036236">
    <property type="entry name" value="Znf_C2H2_sf"/>
</dbReference>
<evidence type="ECO:0000313" key="7">
    <source>
        <dbReference type="RefSeq" id="XP_047741755.1"/>
    </source>
</evidence>
<feature type="compositionally biased region" description="Gly residues" evidence="3">
    <location>
        <begin position="287"/>
        <end position="298"/>
    </location>
</feature>
<evidence type="ECO:0000256" key="3">
    <source>
        <dbReference type="SAM" id="MobiDB-lite"/>
    </source>
</evidence>
<keyword evidence="6" id="KW-1185">Reference proteome</keyword>
<evidence type="ECO:0000259" key="4">
    <source>
        <dbReference type="PROSITE" id="PS50097"/>
    </source>
</evidence>
<evidence type="ECO:0000259" key="5">
    <source>
        <dbReference type="PROSITE" id="PS50157"/>
    </source>
</evidence>
<dbReference type="Pfam" id="PF00651">
    <property type="entry name" value="BTB"/>
    <property type="match status" value="1"/>
</dbReference>
<dbReference type="SUPFAM" id="SSF57667">
    <property type="entry name" value="beta-beta-alpha zinc fingers"/>
    <property type="match status" value="1"/>
</dbReference>
<dbReference type="Gene3D" id="3.30.160.60">
    <property type="entry name" value="Classic Zinc Finger"/>
    <property type="match status" value="2"/>
</dbReference>
<dbReference type="GO" id="GO:0048513">
    <property type="term" value="P:animal organ development"/>
    <property type="evidence" value="ECO:0007669"/>
    <property type="project" value="UniProtKB-ARBA"/>
</dbReference>
<evidence type="ECO:0000256" key="1">
    <source>
        <dbReference type="ARBA" id="ARBA00023242"/>
    </source>
</evidence>
<accession>A0A979FYJ4</accession>
<dbReference type="GO" id="GO:0003006">
    <property type="term" value="P:developmental process involved in reproduction"/>
    <property type="evidence" value="ECO:0007669"/>
    <property type="project" value="UniProtKB-ARBA"/>
</dbReference>
<evidence type="ECO:0000313" key="6">
    <source>
        <dbReference type="Proteomes" id="UP000694843"/>
    </source>
</evidence>
<protein>
    <submittedName>
        <fullName evidence="7">Longitudinals lacking protein isoform X8</fullName>
    </submittedName>
</protein>
<dbReference type="SMART" id="SM00225">
    <property type="entry name" value="BTB"/>
    <property type="match status" value="1"/>
</dbReference>
<dbReference type="PROSITE" id="PS50157">
    <property type="entry name" value="ZINC_FINGER_C2H2_2"/>
    <property type="match status" value="1"/>
</dbReference>
<keyword evidence="2" id="KW-0863">Zinc-finger</keyword>
<organism evidence="6 7">
    <name type="scientific">Hyalella azteca</name>
    <name type="common">Amphipod</name>
    <dbReference type="NCBI Taxonomy" id="294128"/>
    <lineage>
        <taxon>Eukaryota</taxon>
        <taxon>Metazoa</taxon>
        <taxon>Ecdysozoa</taxon>
        <taxon>Arthropoda</taxon>
        <taxon>Crustacea</taxon>
        <taxon>Multicrustacea</taxon>
        <taxon>Malacostraca</taxon>
        <taxon>Eumalacostraca</taxon>
        <taxon>Peracarida</taxon>
        <taxon>Amphipoda</taxon>
        <taxon>Senticaudata</taxon>
        <taxon>Talitrida</taxon>
        <taxon>Talitroidea</taxon>
        <taxon>Hyalellidae</taxon>
        <taxon>Hyalella</taxon>
    </lineage>
</organism>
<dbReference type="SMART" id="SM00355">
    <property type="entry name" value="ZnF_C2H2"/>
    <property type="match status" value="2"/>
</dbReference>
<feature type="compositionally biased region" description="Low complexity" evidence="3">
    <location>
        <begin position="168"/>
        <end position="184"/>
    </location>
</feature>
<dbReference type="AlphaFoldDB" id="A0A979FYJ4"/>
<dbReference type="Proteomes" id="UP000694843">
    <property type="component" value="Unplaced"/>
</dbReference>
<dbReference type="PANTHER" id="PTHR23110">
    <property type="entry name" value="BTB DOMAIN TRANSCRIPTION FACTOR"/>
    <property type="match status" value="1"/>
</dbReference>
<feature type="domain" description="C2H2-type" evidence="5">
    <location>
        <begin position="454"/>
        <end position="481"/>
    </location>
</feature>
<proteinExistence type="predicted"/>
<dbReference type="GO" id="GO:0005634">
    <property type="term" value="C:nucleus"/>
    <property type="evidence" value="ECO:0007669"/>
    <property type="project" value="TreeGrafter"/>
</dbReference>
<dbReference type="GO" id="GO:0048666">
    <property type="term" value="P:neuron development"/>
    <property type="evidence" value="ECO:0007669"/>
    <property type="project" value="UniProtKB-ARBA"/>
</dbReference>
<reference evidence="7" key="1">
    <citation type="submission" date="2025-08" db="UniProtKB">
        <authorList>
            <consortium name="RefSeq"/>
        </authorList>
    </citation>
    <scope>IDENTIFICATION</scope>
    <source>
        <tissue evidence="7">Whole organism</tissue>
    </source>
</reference>
<sequence length="512" mass="55114">MEELLSLKWNNHRSTFIHVLGILRDKQLYTDATLACDGKFYSVHKLVLSTCSDYFSAMLDRTNCKSPVIVLKDIKCEDLEALLDYMYLGEVNVRQSDLATLIKAAECLRVKGLAVPDDEPPASKKRETQTRRNDPSSSPPAKRKRRNDVVDDGRDDVRPARVDRRRSSSPARSSSRPKSPAISSTPLSPVNHHRSTPQKQQSSSNSDHHAVESSPKTSHSVAGGGGGTDDGALGDPVHSSESTNNQAYASDQVEPYVKVEMDDGSGADLEAYDLSNDGAFKEEGEDGGGSTTGDGGGDLSNDLPEFLQQATGPMAGGAFGHSSFSGSTSFQPGDLAGWQGDGSNVGFPHLNFSSAESASQQNAPGDTVPDQPKKSVMRPQVWVARPAANGKASSSAASLSLDYVHVADGGWHHISKTDHPEKTQSSNSMVDFDSQLGVGFSLEDSGGQSKNSGIVCPECGQWCAFKSQLVKHMYIHTGEKPFECPFCPYKARQRGTLNKHIKGQHHSVSHLT</sequence>
<keyword evidence="2" id="KW-0479">Metal-binding</keyword>